<dbReference type="Gene3D" id="3.40.50.1820">
    <property type="entry name" value="alpha/beta hydrolase"/>
    <property type="match status" value="1"/>
</dbReference>
<keyword evidence="4" id="KW-1185">Reference proteome</keyword>
<dbReference type="SUPFAM" id="SSF53474">
    <property type="entry name" value="alpha/beta-Hydrolases"/>
    <property type="match status" value="1"/>
</dbReference>
<dbReference type="Pfam" id="PF12697">
    <property type="entry name" value="Abhydrolase_6"/>
    <property type="match status" value="1"/>
</dbReference>
<proteinExistence type="predicted"/>
<accession>A0A917QWB4</accession>
<gene>
    <name evidence="3" type="ORF">GCM10007964_14790</name>
</gene>
<reference evidence="3" key="2">
    <citation type="submission" date="2020-09" db="EMBL/GenBank/DDBJ databases">
        <authorList>
            <person name="Sun Q."/>
            <person name="Ohkuma M."/>
        </authorList>
    </citation>
    <scope>NUCLEOTIDE SEQUENCE</scope>
    <source>
        <strain evidence="3">JCM 13064</strain>
    </source>
</reference>
<feature type="domain" description="AB hydrolase-1" evidence="2">
    <location>
        <begin position="80"/>
        <end position="291"/>
    </location>
</feature>
<dbReference type="GO" id="GO:0003824">
    <property type="term" value="F:catalytic activity"/>
    <property type="evidence" value="ECO:0007669"/>
    <property type="project" value="UniProtKB-ARBA"/>
</dbReference>
<evidence type="ECO:0000313" key="3">
    <source>
        <dbReference type="EMBL" id="GGK73011.1"/>
    </source>
</evidence>
<organism evidence="3 4">
    <name type="scientific">Sphaerisporangium melleum</name>
    <dbReference type="NCBI Taxonomy" id="321316"/>
    <lineage>
        <taxon>Bacteria</taxon>
        <taxon>Bacillati</taxon>
        <taxon>Actinomycetota</taxon>
        <taxon>Actinomycetes</taxon>
        <taxon>Streptosporangiales</taxon>
        <taxon>Streptosporangiaceae</taxon>
        <taxon>Sphaerisporangium</taxon>
    </lineage>
</organism>
<comment type="caution">
    <text evidence="3">The sequence shown here is derived from an EMBL/GenBank/DDBJ whole genome shotgun (WGS) entry which is preliminary data.</text>
</comment>
<feature type="region of interest" description="Disordered" evidence="1">
    <location>
        <begin position="1"/>
        <end position="42"/>
    </location>
</feature>
<dbReference type="RefSeq" id="WP_189162175.1">
    <property type="nucleotide sequence ID" value="NZ_BMNT01000006.1"/>
</dbReference>
<dbReference type="InterPro" id="IPR052897">
    <property type="entry name" value="Sec-Metab_Biosynth_Hydrolase"/>
</dbReference>
<dbReference type="PANTHER" id="PTHR37017">
    <property type="entry name" value="AB HYDROLASE-1 DOMAIN-CONTAINING PROTEIN-RELATED"/>
    <property type="match status" value="1"/>
</dbReference>
<evidence type="ECO:0000259" key="2">
    <source>
        <dbReference type="Pfam" id="PF12697"/>
    </source>
</evidence>
<evidence type="ECO:0000256" key="1">
    <source>
        <dbReference type="SAM" id="MobiDB-lite"/>
    </source>
</evidence>
<dbReference type="InterPro" id="IPR000073">
    <property type="entry name" value="AB_hydrolase_1"/>
</dbReference>
<dbReference type="EMBL" id="BMNT01000006">
    <property type="protein sequence ID" value="GGK73011.1"/>
    <property type="molecule type" value="Genomic_DNA"/>
</dbReference>
<evidence type="ECO:0000313" key="4">
    <source>
        <dbReference type="Proteomes" id="UP000645217"/>
    </source>
</evidence>
<feature type="region of interest" description="Disordered" evidence="1">
    <location>
        <begin position="301"/>
        <end position="320"/>
    </location>
</feature>
<dbReference type="PANTHER" id="PTHR37017:SF11">
    <property type="entry name" value="ESTERASE_LIPASE_THIOESTERASE DOMAIN-CONTAINING PROTEIN"/>
    <property type="match status" value="1"/>
</dbReference>
<dbReference type="Proteomes" id="UP000645217">
    <property type="component" value="Unassembled WGS sequence"/>
</dbReference>
<sequence>MRVTRRYAGTADEGGTPRAARRAPVSPVPDIGTAGPGPRDGEAAISRRTFAALALGASATTLTRFTPARPAAARRAVRNVVLVHGAYADGSSWLEVIERLQEAGLNVTSVQNPLTSLADDVAATERALALQDGPTVLAGHSWAGTVISQAGLARVVTGLVYAAARAPDAGEDYTALAARYPEPPANAGLVASGGFKQLSERAFLRDFANGVPRRRALALYAAQGRVSDALFTAKTTVAAWRHRPTWYAVSRNDRTTSPDLERFLAARMRATTIELESGHLSIVTHPGRIAALILDATAHRGPAPRRTAGGPHALRREWPV</sequence>
<dbReference type="AlphaFoldDB" id="A0A917QWB4"/>
<dbReference type="InterPro" id="IPR029058">
    <property type="entry name" value="AB_hydrolase_fold"/>
</dbReference>
<reference evidence="3" key="1">
    <citation type="journal article" date="2014" name="Int. J. Syst. Evol. Microbiol.">
        <title>Complete genome sequence of Corynebacterium casei LMG S-19264T (=DSM 44701T), isolated from a smear-ripened cheese.</title>
        <authorList>
            <consortium name="US DOE Joint Genome Institute (JGI-PGF)"/>
            <person name="Walter F."/>
            <person name="Albersmeier A."/>
            <person name="Kalinowski J."/>
            <person name="Ruckert C."/>
        </authorList>
    </citation>
    <scope>NUCLEOTIDE SEQUENCE</scope>
    <source>
        <strain evidence="3">JCM 13064</strain>
    </source>
</reference>
<name>A0A917QWB4_9ACTN</name>
<protein>
    <recommendedName>
        <fullName evidence="2">AB hydrolase-1 domain-containing protein</fullName>
    </recommendedName>
</protein>